<evidence type="ECO:0000313" key="10">
    <source>
        <dbReference type="Proteomes" id="UP001170717"/>
    </source>
</evidence>
<dbReference type="InterPro" id="IPR031358">
    <property type="entry name" value="Stealth_CR1"/>
</dbReference>
<feature type="domain" description="Stealth protein CR2 conserved region 2" evidence="4">
    <location>
        <begin position="60"/>
        <end position="165"/>
    </location>
</feature>
<dbReference type="Pfam" id="PF17102">
    <property type="entry name" value="Stealth_CR3"/>
    <property type="match status" value="1"/>
</dbReference>
<evidence type="ECO:0000256" key="1">
    <source>
        <dbReference type="ARBA" id="ARBA00007583"/>
    </source>
</evidence>
<dbReference type="EMBL" id="JAUOQI010000015">
    <property type="protein sequence ID" value="MDO6579110.1"/>
    <property type="molecule type" value="Genomic_DNA"/>
</dbReference>
<dbReference type="InterPro" id="IPR021520">
    <property type="entry name" value="Stealth_CR2"/>
</dbReference>
<organism evidence="8 10">
    <name type="scientific">Alteromonas stellipolaris</name>
    <dbReference type="NCBI Taxonomy" id="233316"/>
    <lineage>
        <taxon>Bacteria</taxon>
        <taxon>Pseudomonadati</taxon>
        <taxon>Pseudomonadota</taxon>
        <taxon>Gammaproteobacteria</taxon>
        <taxon>Alteromonadales</taxon>
        <taxon>Alteromonadaceae</taxon>
        <taxon>Alteromonas/Salinimonas group</taxon>
        <taxon>Alteromonas</taxon>
    </lineage>
</organism>
<dbReference type="PANTHER" id="PTHR24045">
    <property type="match status" value="1"/>
</dbReference>
<dbReference type="KEGG" id="asq:AVL57_11100"/>
<gene>
    <name evidence="7" type="ORF">AVL57_11100</name>
    <name evidence="8" type="ORF">Q4527_17035</name>
</gene>
<evidence type="ECO:0000256" key="3">
    <source>
        <dbReference type="ARBA" id="ARBA00023169"/>
    </source>
</evidence>
<dbReference type="InterPro" id="IPR047141">
    <property type="entry name" value="Stealth"/>
</dbReference>
<feature type="domain" description="Stealth protein CR3 conserved region 3" evidence="6">
    <location>
        <begin position="208"/>
        <end position="253"/>
    </location>
</feature>
<evidence type="ECO:0000313" key="8">
    <source>
        <dbReference type="EMBL" id="MDO6579110.1"/>
    </source>
</evidence>
<dbReference type="AlphaFoldDB" id="A0AAW7Z5N2"/>
<dbReference type="PANTHER" id="PTHR24045:SF0">
    <property type="entry name" value="N-ACETYLGLUCOSAMINE-1-PHOSPHOTRANSFERASE SUBUNITS ALPHA_BETA"/>
    <property type="match status" value="1"/>
</dbReference>
<evidence type="ECO:0000259" key="4">
    <source>
        <dbReference type="Pfam" id="PF11380"/>
    </source>
</evidence>
<name>A0AAW7Z5N2_9ALTE</name>
<protein>
    <submittedName>
        <fullName evidence="8">Stealth CR1 domain-containing protein</fullName>
    </submittedName>
</protein>
<sequence>MTLSTSNSSPDPVSQESGIDFVILWVDGDAPEHRAKRQAFLSSDIGCNPGDEEQSIDNLRFIQTSELRYCLRSIKHHAPWYRKIWLVTDSQIPSFLESKKLYKDRIEIVDHKAIFSGNEKYLPTFNTRSIVSLIDKIPGLSQKFIYGNDDFMLGGNVAPDFFFKQGLPVVYGDWVSHTAEIKPTLYQQGMMNAAKMLGFPSHSFINISHGFQPMDRQIIETLRDKFPAQFTNNLAHKFRHRSQFLLESLHNHYCYRHKNVETSGTEPMVHFSFQLCREGEAEKIKFLFDLFRQNKRKMFCINEYQSLYPRLPFVKSDLEALCGPPLVSELAL</sequence>
<accession>A0AAW7Z5N2</accession>
<dbReference type="Proteomes" id="UP001170717">
    <property type="component" value="Unassembled WGS sequence"/>
</dbReference>
<dbReference type="GO" id="GO:0016772">
    <property type="term" value="F:transferase activity, transferring phosphorus-containing groups"/>
    <property type="evidence" value="ECO:0007669"/>
    <property type="project" value="InterPro"/>
</dbReference>
<dbReference type="Pfam" id="PF11380">
    <property type="entry name" value="Stealth_CR2"/>
    <property type="match status" value="1"/>
</dbReference>
<dbReference type="RefSeq" id="WP_057793351.1">
    <property type="nucleotide sequence ID" value="NZ_CAXIBE010000012.1"/>
</dbReference>
<keyword evidence="3" id="KW-0270">Exopolysaccharide synthesis</keyword>
<dbReference type="Proteomes" id="UP000056750">
    <property type="component" value="Chromosome"/>
</dbReference>
<dbReference type="GO" id="GO:0000271">
    <property type="term" value="P:polysaccharide biosynthetic process"/>
    <property type="evidence" value="ECO:0007669"/>
    <property type="project" value="UniProtKB-KW"/>
</dbReference>
<evidence type="ECO:0000259" key="6">
    <source>
        <dbReference type="Pfam" id="PF17102"/>
    </source>
</evidence>
<evidence type="ECO:0000259" key="5">
    <source>
        <dbReference type="Pfam" id="PF17101"/>
    </source>
</evidence>
<dbReference type="Pfam" id="PF17101">
    <property type="entry name" value="Stealth_CR1"/>
    <property type="match status" value="1"/>
</dbReference>
<evidence type="ECO:0000313" key="7">
    <source>
        <dbReference type="EMBL" id="AMJ74463.1"/>
    </source>
</evidence>
<evidence type="ECO:0000313" key="9">
    <source>
        <dbReference type="Proteomes" id="UP000056750"/>
    </source>
</evidence>
<keyword evidence="2" id="KW-0808">Transferase</keyword>
<reference evidence="8" key="2">
    <citation type="submission" date="2023-07" db="EMBL/GenBank/DDBJ databases">
        <title>Genome content predicts the carbon catabolic preferences of heterotrophic bacteria.</title>
        <authorList>
            <person name="Gralka M."/>
        </authorList>
    </citation>
    <scope>NUCLEOTIDE SEQUENCE</scope>
    <source>
        <strain evidence="8">F2M12</strain>
    </source>
</reference>
<dbReference type="EMBL" id="CP013926">
    <property type="protein sequence ID" value="AMJ74463.1"/>
    <property type="molecule type" value="Genomic_DNA"/>
</dbReference>
<proteinExistence type="inferred from homology"/>
<reference evidence="7 9" key="1">
    <citation type="submission" date="2015-12" db="EMBL/GenBank/DDBJ databases">
        <title>Intraspecies pangenome expansion in the marine bacterium Alteromonas.</title>
        <authorList>
            <person name="Lopez-Perez M."/>
            <person name="Rodriguez-Valera F."/>
        </authorList>
    </citation>
    <scope>NUCLEOTIDE SEQUENCE [LARGE SCALE GENOMIC DNA]</scope>
    <source>
        <strain evidence="7 9">LMG 21861</strain>
    </source>
</reference>
<dbReference type="InterPro" id="IPR031357">
    <property type="entry name" value="Stealth_CR3"/>
</dbReference>
<keyword evidence="9" id="KW-1185">Reference proteome</keyword>
<feature type="domain" description="Stealth protein CR1 conserved region 1" evidence="5">
    <location>
        <begin position="19"/>
        <end position="42"/>
    </location>
</feature>
<comment type="similarity">
    <text evidence="1">Belongs to the stealth family.</text>
</comment>
<evidence type="ECO:0000256" key="2">
    <source>
        <dbReference type="ARBA" id="ARBA00022679"/>
    </source>
</evidence>